<dbReference type="RefSeq" id="WP_190836452.1">
    <property type="nucleotide sequence ID" value="NZ_CAWPPI010000110.1"/>
</dbReference>
<feature type="transmembrane region" description="Helical" evidence="7">
    <location>
        <begin position="340"/>
        <end position="359"/>
    </location>
</feature>
<dbReference type="Pfam" id="PF02366">
    <property type="entry name" value="PMT"/>
    <property type="match status" value="1"/>
</dbReference>
<protein>
    <submittedName>
        <fullName evidence="9">Phospholipid carrier-dependent glycosyltransferase</fullName>
    </submittedName>
</protein>
<feature type="transmembrane region" description="Helical" evidence="7">
    <location>
        <begin position="443"/>
        <end position="465"/>
    </location>
</feature>
<feature type="transmembrane region" description="Helical" evidence="7">
    <location>
        <begin position="264"/>
        <end position="285"/>
    </location>
</feature>
<comment type="subcellular location">
    <subcellularLocation>
        <location evidence="1">Endomembrane system</location>
        <topology evidence="1">Multi-pass membrane protein</topology>
    </subcellularLocation>
</comment>
<evidence type="ECO:0000256" key="2">
    <source>
        <dbReference type="ARBA" id="ARBA00022676"/>
    </source>
</evidence>
<accession>A0A8J6XID7</accession>
<evidence type="ECO:0000313" key="10">
    <source>
        <dbReference type="Proteomes" id="UP000629098"/>
    </source>
</evidence>
<proteinExistence type="predicted"/>
<dbReference type="Proteomes" id="UP000629098">
    <property type="component" value="Unassembled WGS sequence"/>
</dbReference>
<dbReference type="GO" id="GO:0012505">
    <property type="term" value="C:endomembrane system"/>
    <property type="evidence" value="ECO:0007669"/>
    <property type="project" value="UniProtKB-SubCell"/>
</dbReference>
<dbReference type="EMBL" id="JACXAE010000110">
    <property type="protein sequence ID" value="MBD2777380.1"/>
    <property type="molecule type" value="Genomic_DNA"/>
</dbReference>
<feature type="transmembrane region" description="Helical" evidence="7">
    <location>
        <begin position="511"/>
        <end position="530"/>
    </location>
</feature>
<feature type="transmembrane region" description="Helical" evidence="7">
    <location>
        <begin position="49"/>
        <end position="74"/>
    </location>
</feature>
<evidence type="ECO:0000256" key="1">
    <source>
        <dbReference type="ARBA" id="ARBA00004127"/>
    </source>
</evidence>
<feature type="transmembrane region" description="Helical" evidence="7">
    <location>
        <begin position="135"/>
        <end position="157"/>
    </location>
</feature>
<keyword evidence="5 7" id="KW-1133">Transmembrane helix</keyword>
<dbReference type="GO" id="GO:0000030">
    <property type="term" value="F:mannosyltransferase activity"/>
    <property type="evidence" value="ECO:0007669"/>
    <property type="project" value="InterPro"/>
</dbReference>
<feature type="transmembrane region" description="Helical" evidence="7">
    <location>
        <begin position="542"/>
        <end position="564"/>
    </location>
</feature>
<feature type="transmembrane region" description="Helical" evidence="7">
    <location>
        <begin position="6"/>
        <end position="28"/>
    </location>
</feature>
<evidence type="ECO:0000313" key="9">
    <source>
        <dbReference type="EMBL" id="MBD2777380.1"/>
    </source>
</evidence>
<feature type="transmembrane region" description="Helical" evidence="7">
    <location>
        <begin position="164"/>
        <end position="184"/>
    </location>
</feature>
<feature type="domain" description="ArnT-like N-terminal" evidence="8">
    <location>
        <begin position="116"/>
        <end position="285"/>
    </location>
</feature>
<dbReference type="InterPro" id="IPR003342">
    <property type="entry name" value="ArnT-like_N"/>
</dbReference>
<organism evidence="9 10">
    <name type="scientific">Iningainema tapete BLCC-T55</name>
    <dbReference type="NCBI Taxonomy" id="2748662"/>
    <lineage>
        <taxon>Bacteria</taxon>
        <taxon>Bacillati</taxon>
        <taxon>Cyanobacteriota</taxon>
        <taxon>Cyanophyceae</taxon>
        <taxon>Nostocales</taxon>
        <taxon>Scytonemataceae</taxon>
        <taxon>Iningainema tapete</taxon>
    </lineage>
</organism>
<dbReference type="GO" id="GO:0016020">
    <property type="term" value="C:membrane"/>
    <property type="evidence" value="ECO:0007669"/>
    <property type="project" value="InterPro"/>
</dbReference>
<name>A0A8J6XID7_9CYAN</name>
<reference evidence="9" key="1">
    <citation type="submission" date="2020-09" db="EMBL/GenBank/DDBJ databases">
        <title>Iningainema tapete sp. nov. (Scytonemataceae, Cyanobacteria) from greenhouses in central Florida (USA) produces two types of nodularin with biosynthetic potential for microcystin-LR and anabaenopeptins.</title>
        <authorList>
            <person name="Berthold D.E."/>
            <person name="Lefler F.W."/>
            <person name="Huang I.-S."/>
            <person name="Abdulla H."/>
            <person name="Zimba P.V."/>
            <person name="Laughinghouse H.D. IV."/>
        </authorList>
    </citation>
    <scope>NUCLEOTIDE SEQUENCE</scope>
    <source>
        <strain evidence="9">BLCCT55</strain>
    </source>
</reference>
<keyword evidence="2" id="KW-0328">Glycosyltransferase</keyword>
<evidence type="ECO:0000256" key="6">
    <source>
        <dbReference type="ARBA" id="ARBA00023136"/>
    </source>
</evidence>
<evidence type="ECO:0000256" key="7">
    <source>
        <dbReference type="SAM" id="Phobius"/>
    </source>
</evidence>
<dbReference type="AlphaFoldDB" id="A0A8J6XID7"/>
<keyword evidence="10" id="KW-1185">Reference proteome</keyword>
<evidence type="ECO:0000256" key="5">
    <source>
        <dbReference type="ARBA" id="ARBA00022989"/>
    </source>
</evidence>
<dbReference type="GO" id="GO:0006493">
    <property type="term" value="P:protein O-linked glycosylation"/>
    <property type="evidence" value="ECO:0007669"/>
    <property type="project" value="InterPro"/>
</dbReference>
<feature type="transmembrane region" description="Helical" evidence="7">
    <location>
        <begin position="415"/>
        <end position="436"/>
    </location>
</feature>
<gene>
    <name evidence="9" type="ORF">ICL16_36360</name>
</gene>
<keyword evidence="3" id="KW-0808">Transferase</keyword>
<sequence length="685" mass="77611">MLKQFTLNAVLLFELIIFLLGLKICSPVKYDQWRALKNALRINQPLSKLEILIITAISSVGLILLHCLATQPIVDYDSLWYHLPIMARWYQEAAFVRLVEFTQPTGDWIAEQMGYYPYNWEILCTLFFMPFREDFLVTFPNLIAWIILGLAVYLLSVEVGAKRIYAMAASTLVMTIPTVILQVNTLHIDLPFASFFTASLYFGLLYNRTNSPINIFMFLTSLGMFLGIKSSGVGYAALLVVLLFVLEIRKLLQRKSYTSVTKTKFFNWLIFGSLCLLWLGGFWYVKNLIDVGNPLGHVRIQLANIIIPGTLDLNRLRATSLAYIFEPQNFSHWRILFKQAIVLFQIPFLFMALQIVLMVRVWGRSRSKIRFDYLFTLIVLLILLGFLYWNTPYTAVTYTATGSLPSLVSSTVGQAFRYGISMFSIIGVVAAVGATLTQTRETGVVAIALLSCLLGIVNHVIFYIARVQSAFKTNIGGASVIANNFITGLKSNPGEAIIQLMDVMGDNLLDFSLYTGFYIVVVLGTYYISCKNFDRINVSNLFIPRSLGQLSVTVILIGLLFTAINTTREKRDIQRTEVYGGIYKYIATNLKPNDHIGYLLSNRSYLFYGKNFNQKVLFTPSYSESLSQWLNDLKQQNISVVAIGPLEPRMMSNREIPWLQNPNGPFTPVFGQDLNLGSMFYRIKA</sequence>
<evidence type="ECO:0000256" key="3">
    <source>
        <dbReference type="ARBA" id="ARBA00022679"/>
    </source>
</evidence>
<evidence type="ECO:0000256" key="4">
    <source>
        <dbReference type="ARBA" id="ARBA00022692"/>
    </source>
</evidence>
<comment type="caution">
    <text evidence="9">The sequence shown here is derived from an EMBL/GenBank/DDBJ whole genome shotgun (WGS) entry which is preliminary data.</text>
</comment>
<keyword evidence="4 7" id="KW-0812">Transmembrane</keyword>
<evidence type="ECO:0000259" key="8">
    <source>
        <dbReference type="Pfam" id="PF02366"/>
    </source>
</evidence>
<feature type="transmembrane region" description="Helical" evidence="7">
    <location>
        <begin position="234"/>
        <end position="252"/>
    </location>
</feature>
<keyword evidence="6 7" id="KW-0472">Membrane</keyword>
<feature type="transmembrane region" description="Helical" evidence="7">
    <location>
        <begin position="371"/>
        <end position="389"/>
    </location>
</feature>